<feature type="transmembrane region" description="Helical" evidence="1">
    <location>
        <begin position="40"/>
        <end position="58"/>
    </location>
</feature>
<keyword evidence="1" id="KW-0472">Membrane</keyword>
<proteinExistence type="predicted"/>
<organism evidence="2">
    <name type="scientific">viral metagenome</name>
    <dbReference type="NCBI Taxonomy" id="1070528"/>
    <lineage>
        <taxon>unclassified sequences</taxon>
        <taxon>metagenomes</taxon>
        <taxon>organismal metagenomes</taxon>
    </lineage>
</organism>
<name>A0A6C0KQA1_9ZZZZ</name>
<accession>A0A6C0KQA1</accession>
<reference evidence="2" key="1">
    <citation type="journal article" date="2020" name="Nature">
        <title>Giant virus diversity and host interactions through global metagenomics.</title>
        <authorList>
            <person name="Schulz F."/>
            <person name="Roux S."/>
            <person name="Paez-Espino D."/>
            <person name="Jungbluth S."/>
            <person name="Walsh D.A."/>
            <person name="Denef V.J."/>
            <person name="McMahon K.D."/>
            <person name="Konstantinidis K.T."/>
            <person name="Eloe-Fadrosh E.A."/>
            <person name="Kyrpides N.C."/>
            <person name="Woyke T."/>
        </authorList>
    </citation>
    <scope>NUCLEOTIDE SEQUENCE</scope>
    <source>
        <strain evidence="2">GVMAG-S-3300013006-138</strain>
    </source>
</reference>
<sequence length="65" mass="7544">MEFGNILLISFLIVLWWIGSWGIVETLIHQYIRGSTSKALWVYGSMVALVILIVYFNPKMVDHFI</sequence>
<dbReference type="AlphaFoldDB" id="A0A6C0KQA1"/>
<dbReference type="EMBL" id="MN740935">
    <property type="protein sequence ID" value="QHU18508.1"/>
    <property type="molecule type" value="Genomic_DNA"/>
</dbReference>
<keyword evidence="1" id="KW-0812">Transmembrane</keyword>
<evidence type="ECO:0000313" key="2">
    <source>
        <dbReference type="EMBL" id="QHU18508.1"/>
    </source>
</evidence>
<protein>
    <submittedName>
        <fullName evidence="2">Uncharacterized protein</fullName>
    </submittedName>
</protein>
<keyword evidence="1" id="KW-1133">Transmembrane helix</keyword>
<feature type="transmembrane region" description="Helical" evidence="1">
    <location>
        <begin position="6"/>
        <end position="28"/>
    </location>
</feature>
<evidence type="ECO:0000256" key="1">
    <source>
        <dbReference type="SAM" id="Phobius"/>
    </source>
</evidence>